<protein>
    <submittedName>
        <fullName evidence="1">Uncharacterized protein</fullName>
    </submittedName>
</protein>
<evidence type="ECO:0000313" key="1">
    <source>
        <dbReference type="EMBL" id="KAK9143373.1"/>
    </source>
</evidence>
<keyword evidence="2" id="KW-1185">Reference proteome</keyword>
<organism evidence="1 2">
    <name type="scientific">Stephania yunnanensis</name>
    <dbReference type="NCBI Taxonomy" id="152371"/>
    <lineage>
        <taxon>Eukaryota</taxon>
        <taxon>Viridiplantae</taxon>
        <taxon>Streptophyta</taxon>
        <taxon>Embryophyta</taxon>
        <taxon>Tracheophyta</taxon>
        <taxon>Spermatophyta</taxon>
        <taxon>Magnoliopsida</taxon>
        <taxon>Ranunculales</taxon>
        <taxon>Menispermaceae</taxon>
        <taxon>Menispermoideae</taxon>
        <taxon>Cissampelideae</taxon>
        <taxon>Stephania</taxon>
    </lineage>
</organism>
<sequence length="50" mass="5080">MAIFVLDPPCIAISGVEIAATNAIINDGSLRVDLSPGVSMALAIRALVPC</sequence>
<dbReference type="Proteomes" id="UP001420932">
    <property type="component" value="Unassembled WGS sequence"/>
</dbReference>
<evidence type="ECO:0000313" key="2">
    <source>
        <dbReference type="Proteomes" id="UP001420932"/>
    </source>
</evidence>
<accession>A0AAP0K1F4</accession>
<gene>
    <name evidence="1" type="ORF">Syun_012773</name>
</gene>
<dbReference type="EMBL" id="JBBNAF010000005">
    <property type="protein sequence ID" value="KAK9143373.1"/>
    <property type="molecule type" value="Genomic_DNA"/>
</dbReference>
<proteinExistence type="predicted"/>
<name>A0AAP0K1F4_9MAGN</name>
<comment type="caution">
    <text evidence="1">The sequence shown here is derived from an EMBL/GenBank/DDBJ whole genome shotgun (WGS) entry which is preliminary data.</text>
</comment>
<reference evidence="1 2" key="1">
    <citation type="submission" date="2024-01" db="EMBL/GenBank/DDBJ databases">
        <title>Genome assemblies of Stephania.</title>
        <authorList>
            <person name="Yang L."/>
        </authorList>
    </citation>
    <scope>NUCLEOTIDE SEQUENCE [LARGE SCALE GENOMIC DNA]</scope>
    <source>
        <strain evidence="1">YNDBR</strain>
        <tissue evidence="1">Leaf</tissue>
    </source>
</reference>
<dbReference type="AlphaFoldDB" id="A0AAP0K1F4"/>